<organism evidence="3 4">
    <name type="scientific">Symbiodinium pilosum</name>
    <name type="common">Dinoflagellate</name>
    <dbReference type="NCBI Taxonomy" id="2952"/>
    <lineage>
        <taxon>Eukaryota</taxon>
        <taxon>Sar</taxon>
        <taxon>Alveolata</taxon>
        <taxon>Dinophyceae</taxon>
        <taxon>Suessiales</taxon>
        <taxon>Symbiodiniaceae</taxon>
        <taxon>Symbiodinium</taxon>
    </lineage>
</organism>
<reference evidence="3" key="1">
    <citation type="submission" date="2021-02" db="EMBL/GenBank/DDBJ databases">
        <authorList>
            <person name="Dougan E. K."/>
            <person name="Rhodes N."/>
            <person name="Thang M."/>
            <person name="Chan C."/>
        </authorList>
    </citation>
    <scope>NUCLEOTIDE SEQUENCE</scope>
</reference>
<sequence>MASKCFRGQLKSKSLHRYRLTPSDLLTGSEQAIPETGEGALSGVWEVQTTEDASALLAGCPLEMVIACSFQRAYAPHMLAQQEVIRRLAEAQPAGMAFASVDLQASPAVADWAGVREPEVRLLQPDGSVLGRLSPQEVKAGALVKIALEKAKDLAKQAEQKLDALSERFPNALHSKLGICLPRDSCEKMQQNAREVVEKMYGNDSPEADMVEALCQSTQKGNVPRPRLIAGLAKMIRAAEDAKSTVPFLDLARRLAGLNPGNSAVELSLAPRRPGLGPCLMLALQLLANCFHQSSLTEALLPVVAQVVQAPAWTVLWSAATGANQSHLDKARDAAATMLLNASVVLREARLRASHGPLLEHSVVALRRCPSDQALNWTVGNLLAMGGGVDEAKAVLQAQPQTPLRLLAAAVFNDQLSGPDNAAFPSAWHPPSSGSTAPAHDQAERRRPARAPIPARHRGRRGGG</sequence>
<dbReference type="Proteomes" id="UP000649617">
    <property type="component" value="Unassembled WGS sequence"/>
</dbReference>
<protein>
    <submittedName>
        <fullName evidence="3">ITGB1BP2 protein</fullName>
    </submittedName>
</protein>
<dbReference type="Pfam" id="PF08324">
    <property type="entry name" value="PUL"/>
    <property type="match status" value="1"/>
</dbReference>
<feature type="domain" description="PUL" evidence="2">
    <location>
        <begin position="206"/>
        <end position="353"/>
    </location>
</feature>
<dbReference type="InterPro" id="IPR011989">
    <property type="entry name" value="ARM-like"/>
</dbReference>
<gene>
    <name evidence="3" type="primary">ITGB1BP2</name>
    <name evidence="3" type="ORF">SPIL2461_LOCUS17465</name>
</gene>
<comment type="caution">
    <text evidence="3">The sequence shown here is derived from an EMBL/GenBank/DDBJ whole genome shotgun (WGS) entry which is preliminary data.</text>
</comment>
<dbReference type="AlphaFoldDB" id="A0A812W0M6"/>
<evidence type="ECO:0000259" key="2">
    <source>
        <dbReference type="Pfam" id="PF08324"/>
    </source>
</evidence>
<dbReference type="EMBL" id="CAJNIZ010043182">
    <property type="protein sequence ID" value="CAE7652815.1"/>
    <property type="molecule type" value="Genomic_DNA"/>
</dbReference>
<accession>A0A812W0M6</accession>
<evidence type="ECO:0000313" key="4">
    <source>
        <dbReference type="Proteomes" id="UP000649617"/>
    </source>
</evidence>
<keyword evidence="4" id="KW-1185">Reference proteome</keyword>
<dbReference type="InterPro" id="IPR013535">
    <property type="entry name" value="PUL_dom"/>
</dbReference>
<dbReference type="Gene3D" id="1.25.10.10">
    <property type="entry name" value="Leucine-rich Repeat Variant"/>
    <property type="match status" value="1"/>
</dbReference>
<evidence type="ECO:0000313" key="3">
    <source>
        <dbReference type="EMBL" id="CAE7652815.1"/>
    </source>
</evidence>
<feature type="compositionally biased region" description="Basic residues" evidence="1">
    <location>
        <begin position="455"/>
        <end position="464"/>
    </location>
</feature>
<evidence type="ECO:0000256" key="1">
    <source>
        <dbReference type="SAM" id="MobiDB-lite"/>
    </source>
</evidence>
<name>A0A812W0M6_SYMPI</name>
<dbReference type="OrthoDB" id="429232at2759"/>
<proteinExistence type="predicted"/>
<feature type="region of interest" description="Disordered" evidence="1">
    <location>
        <begin position="421"/>
        <end position="464"/>
    </location>
</feature>